<dbReference type="Gene3D" id="3.40.50.300">
    <property type="entry name" value="P-loop containing nucleotide triphosphate hydrolases"/>
    <property type="match status" value="1"/>
</dbReference>
<proteinExistence type="predicted"/>
<dbReference type="EMBL" id="MFGA01000011">
    <property type="protein sequence ID" value="OGF21213.1"/>
    <property type="molecule type" value="Genomic_DNA"/>
</dbReference>
<evidence type="ECO:0000313" key="3">
    <source>
        <dbReference type="Proteomes" id="UP000177407"/>
    </source>
</evidence>
<sequence>MKIIGVMMKYYKCYESTVVIPLFFDQKNFVGFIGENGVGKSAVLEALNSFFKNQHWVRNKTGKKGQSSCTVAPIVSFAENELPNSDFVAIDINKIKDYSKTLVDYISDKININESEDILYASCAFSQDGSIKIFDGTIVDENSLAEKLRKLILNSFRYVYIKAEVDIDNTTDVSSETLEFIKGSDVVSEIAGILENLKIDENGVEKKLSDIINNKLEEYLKEKIVKKLQDTDSKYDYKNLKTGAISKISEKHISELATQALFNNRELCKKIKDKNIGISDMSSGQRRRALLDFILVMIGNLDKIEKKKIILAIDEPELSVDASTRIQQFDNLYKISKNGSSILFTTHWYGWITQLLDGNATLFKETGSGKEITSSNIEKFLENSARLKVPYEMRMMFDFLSSLGSWAELEPGKKFIVCEGISDCNFITKHFSEYKIIPVRGIDEVVRLYKIFTDYYFRVDRKPENVIFLIDTDPEKAANLKDVKGDNLKRISRDSDGNIKIINNLENYSEKCAIEDALLPKPFLTALKQSLSDLAINELDCDFINSLEIVYQNEMGIRAFSLDDVKKTRFKNIYNGEYKKKVSELYSPSNEEIEAFKNIFNSI</sequence>
<gene>
    <name evidence="2" type="ORF">A2257_01260</name>
</gene>
<dbReference type="Proteomes" id="UP000177407">
    <property type="component" value="Unassembled WGS sequence"/>
</dbReference>
<dbReference type="PANTHER" id="PTHR43581">
    <property type="entry name" value="ATP/GTP PHOSPHATASE"/>
    <property type="match status" value="1"/>
</dbReference>
<feature type="domain" description="Endonuclease GajA/Old nuclease/RecF-like AAA" evidence="1">
    <location>
        <begin position="1"/>
        <end position="347"/>
    </location>
</feature>
<reference evidence="2 3" key="1">
    <citation type="journal article" date="2016" name="Nat. Commun.">
        <title>Thousands of microbial genomes shed light on interconnected biogeochemical processes in an aquifer system.</title>
        <authorList>
            <person name="Anantharaman K."/>
            <person name="Brown C.T."/>
            <person name="Hug L.A."/>
            <person name="Sharon I."/>
            <person name="Castelle C.J."/>
            <person name="Probst A.J."/>
            <person name="Thomas B.C."/>
            <person name="Singh A."/>
            <person name="Wilkins M.J."/>
            <person name="Karaoz U."/>
            <person name="Brodie E.L."/>
            <person name="Williams K.H."/>
            <person name="Hubbard S.S."/>
            <person name="Banfield J.F."/>
        </authorList>
    </citation>
    <scope>NUCLEOTIDE SEQUENCE [LARGE SCALE GENOMIC DNA]</scope>
</reference>
<accession>A0A1F5S459</accession>
<name>A0A1F5S459_9BACT</name>
<comment type="caution">
    <text evidence="2">The sequence shown here is derived from an EMBL/GenBank/DDBJ whole genome shotgun (WGS) entry which is preliminary data.</text>
</comment>
<protein>
    <recommendedName>
        <fullName evidence="1">Endonuclease GajA/Old nuclease/RecF-like AAA domain-containing protein</fullName>
    </recommendedName>
</protein>
<dbReference type="InterPro" id="IPR041685">
    <property type="entry name" value="AAA_GajA/Old/RecF-like"/>
</dbReference>
<dbReference type="PANTHER" id="PTHR43581:SF2">
    <property type="entry name" value="EXCINUCLEASE ATPASE SUBUNIT"/>
    <property type="match status" value="1"/>
</dbReference>
<dbReference type="Pfam" id="PF13175">
    <property type="entry name" value="AAA_15"/>
    <property type="match status" value="1"/>
</dbReference>
<evidence type="ECO:0000259" key="1">
    <source>
        <dbReference type="Pfam" id="PF13175"/>
    </source>
</evidence>
<dbReference type="InterPro" id="IPR051396">
    <property type="entry name" value="Bact_Antivir_Def_Nuclease"/>
</dbReference>
<dbReference type="InterPro" id="IPR027417">
    <property type="entry name" value="P-loop_NTPase"/>
</dbReference>
<evidence type="ECO:0000313" key="2">
    <source>
        <dbReference type="EMBL" id="OGF21213.1"/>
    </source>
</evidence>
<dbReference type="SUPFAM" id="SSF52540">
    <property type="entry name" value="P-loop containing nucleoside triphosphate hydrolases"/>
    <property type="match status" value="1"/>
</dbReference>
<dbReference type="AlphaFoldDB" id="A0A1F5S459"/>
<organism evidence="2 3">
    <name type="scientific">Candidatus Falkowbacteria bacterium RIFOXYA2_FULL_38_12</name>
    <dbReference type="NCBI Taxonomy" id="1797993"/>
    <lineage>
        <taxon>Bacteria</taxon>
        <taxon>Candidatus Falkowiibacteriota</taxon>
    </lineage>
</organism>